<evidence type="ECO:0008006" key="4">
    <source>
        <dbReference type="Google" id="ProtNLM"/>
    </source>
</evidence>
<dbReference type="AlphaFoldDB" id="A0A1H8KQG4"/>
<protein>
    <recommendedName>
        <fullName evidence="4">Flagellin N-terminal-like domain-containing protein</fullName>
    </recommendedName>
</protein>
<name>A0A1H8KQG4_9EURY</name>
<dbReference type="RefSeq" id="WP_092659117.1">
    <property type="nucleotide sequence ID" value="NZ_FOCX01000006.1"/>
</dbReference>
<dbReference type="OrthoDB" id="118051at2157"/>
<proteinExistence type="predicted"/>
<dbReference type="EMBL" id="FOCX01000006">
    <property type="protein sequence ID" value="SEN94846.1"/>
    <property type="molecule type" value="Genomic_DNA"/>
</dbReference>
<sequence length="270" mass="29802">MFDGDTRRQRAVSDLVAFTLTFAIIVSGIGFVYISGFDALNDLQAGERANSADRTMQGVAQTYEEIHEEDIPGRALEVELGGSSLRTTESRLFVRINNTTTDPETPIIERTLDPRALVLDSKDVPTRFVYEIGGLFRLGRQGQLVRHRPTFECRPEKRATLSLISLRGNISLGGQTSVVLVGQHVDEGSAKLFPGPDPNGNQYFQPTDAGNVSINVSEMAASDAWDQYFSRSGWEESARDGEFYCKVDEGGDHGGTVFLRRTVIELSTIY</sequence>
<dbReference type="InterPro" id="IPR055713">
    <property type="entry name" value="DUF7289"/>
</dbReference>
<keyword evidence="1" id="KW-0812">Transmembrane</keyword>
<evidence type="ECO:0000256" key="1">
    <source>
        <dbReference type="SAM" id="Phobius"/>
    </source>
</evidence>
<dbReference type="Pfam" id="PF23960">
    <property type="entry name" value="DUF7289"/>
    <property type="match status" value="1"/>
</dbReference>
<reference evidence="3" key="1">
    <citation type="submission" date="2016-10" db="EMBL/GenBank/DDBJ databases">
        <authorList>
            <person name="Varghese N."/>
            <person name="Submissions S."/>
        </authorList>
    </citation>
    <scope>NUCLEOTIDE SEQUENCE [LARGE SCALE GENOMIC DNA]</scope>
    <source>
        <strain evidence="3">IBRC-M 10043</strain>
    </source>
</reference>
<evidence type="ECO:0000313" key="3">
    <source>
        <dbReference type="Proteomes" id="UP000198775"/>
    </source>
</evidence>
<evidence type="ECO:0000313" key="2">
    <source>
        <dbReference type="EMBL" id="SEN94846.1"/>
    </source>
</evidence>
<feature type="transmembrane region" description="Helical" evidence="1">
    <location>
        <begin position="12"/>
        <end position="34"/>
    </location>
</feature>
<keyword evidence="1" id="KW-1133">Transmembrane helix</keyword>
<keyword evidence="3" id="KW-1185">Reference proteome</keyword>
<organism evidence="2 3">
    <name type="scientific">Halorientalis persicus</name>
    <dbReference type="NCBI Taxonomy" id="1367881"/>
    <lineage>
        <taxon>Archaea</taxon>
        <taxon>Methanobacteriati</taxon>
        <taxon>Methanobacteriota</taxon>
        <taxon>Stenosarchaea group</taxon>
        <taxon>Halobacteria</taxon>
        <taxon>Halobacteriales</taxon>
        <taxon>Haloarculaceae</taxon>
        <taxon>Halorientalis</taxon>
    </lineage>
</organism>
<accession>A0A1H8KQG4</accession>
<dbReference type="Proteomes" id="UP000198775">
    <property type="component" value="Unassembled WGS sequence"/>
</dbReference>
<gene>
    <name evidence="2" type="ORF">SAMN05216388_1006135</name>
</gene>
<keyword evidence="1" id="KW-0472">Membrane</keyword>